<proteinExistence type="predicted"/>
<dbReference type="Proteomes" id="UP001186944">
    <property type="component" value="Unassembled WGS sequence"/>
</dbReference>
<evidence type="ECO:0000256" key="1">
    <source>
        <dbReference type="SAM" id="Phobius"/>
    </source>
</evidence>
<dbReference type="PANTHER" id="PTHR12289">
    <property type="entry name" value="METAXIN RELATED"/>
    <property type="match status" value="1"/>
</dbReference>
<feature type="transmembrane region" description="Helical" evidence="1">
    <location>
        <begin position="17"/>
        <end position="36"/>
    </location>
</feature>
<protein>
    <recommendedName>
        <fullName evidence="2">Metaxin glutathione S-transferase domain-containing protein</fullName>
    </recommendedName>
</protein>
<dbReference type="Gene3D" id="1.20.1050.10">
    <property type="match status" value="1"/>
</dbReference>
<dbReference type="SUPFAM" id="SSF47616">
    <property type="entry name" value="GST C-terminal domain-like"/>
    <property type="match status" value="1"/>
</dbReference>
<name>A0AA88XRX1_PINIB</name>
<dbReference type="CDD" id="cd03193">
    <property type="entry name" value="GST_C_Metaxin"/>
    <property type="match status" value="1"/>
</dbReference>
<dbReference type="InterPro" id="IPR036282">
    <property type="entry name" value="Glutathione-S-Trfase_C_sf"/>
</dbReference>
<dbReference type="AlphaFoldDB" id="A0AA88XRX1"/>
<evidence type="ECO:0000259" key="2">
    <source>
        <dbReference type="Pfam" id="PF17171"/>
    </source>
</evidence>
<feature type="domain" description="Metaxin glutathione S-transferase" evidence="2">
    <location>
        <begin position="99"/>
        <end position="145"/>
    </location>
</feature>
<organism evidence="3 4">
    <name type="scientific">Pinctada imbricata</name>
    <name type="common">Atlantic pearl-oyster</name>
    <name type="synonym">Pinctada martensii</name>
    <dbReference type="NCBI Taxonomy" id="66713"/>
    <lineage>
        <taxon>Eukaryota</taxon>
        <taxon>Metazoa</taxon>
        <taxon>Spiralia</taxon>
        <taxon>Lophotrochozoa</taxon>
        <taxon>Mollusca</taxon>
        <taxon>Bivalvia</taxon>
        <taxon>Autobranchia</taxon>
        <taxon>Pteriomorphia</taxon>
        <taxon>Pterioida</taxon>
        <taxon>Pterioidea</taxon>
        <taxon>Pteriidae</taxon>
        <taxon>Pinctada</taxon>
    </lineage>
</organism>
<accession>A0AA88XRX1</accession>
<evidence type="ECO:0000313" key="3">
    <source>
        <dbReference type="EMBL" id="KAK3087452.1"/>
    </source>
</evidence>
<dbReference type="PANTHER" id="PTHR12289:SF41">
    <property type="entry name" value="FAILED AXON CONNECTIONS-RELATED"/>
    <property type="match status" value="1"/>
</dbReference>
<keyword evidence="1" id="KW-0472">Membrane</keyword>
<dbReference type="InterPro" id="IPR050931">
    <property type="entry name" value="Mito_Protein_Transport_Metaxin"/>
</dbReference>
<reference evidence="3" key="1">
    <citation type="submission" date="2019-08" db="EMBL/GenBank/DDBJ databases">
        <title>The improved chromosome-level genome for the pearl oyster Pinctada fucata martensii using PacBio sequencing and Hi-C.</title>
        <authorList>
            <person name="Zheng Z."/>
        </authorList>
    </citation>
    <scope>NUCLEOTIDE SEQUENCE</scope>
    <source>
        <strain evidence="3">ZZ-2019</strain>
        <tissue evidence="3">Adductor muscle</tissue>
    </source>
</reference>
<evidence type="ECO:0000313" key="4">
    <source>
        <dbReference type="Proteomes" id="UP001186944"/>
    </source>
</evidence>
<keyword evidence="1" id="KW-1133">Transmembrane helix</keyword>
<dbReference type="Pfam" id="PF17171">
    <property type="entry name" value="GST_C_6"/>
    <property type="match status" value="1"/>
</dbReference>
<keyword evidence="4" id="KW-1185">Reference proteome</keyword>
<gene>
    <name evidence="3" type="ORF">FSP39_006055</name>
</gene>
<comment type="caution">
    <text evidence="3">The sequence shown here is derived from an EMBL/GenBank/DDBJ whole genome shotgun (WGS) entry which is preliminary data.</text>
</comment>
<keyword evidence="1" id="KW-0812">Transmembrane</keyword>
<sequence>MADKLVDVWDYLTGLPLHAKVVTGGIITGVAAVIVLRKTRSKPRGCLLHRWIYDKQATALSYLPIPKYVFFLSRRYIRRISHGHGMGRHTQEEVYQLLDEDLQALSDFLGDKKFIVGDNPCQEDCAIFGLLAELYWESFGDRTEQIFQK</sequence>
<dbReference type="GO" id="GO:0005737">
    <property type="term" value="C:cytoplasm"/>
    <property type="evidence" value="ECO:0007669"/>
    <property type="project" value="TreeGrafter"/>
</dbReference>
<dbReference type="InterPro" id="IPR033468">
    <property type="entry name" value="Metaxin_GST"/>
</dbReference>
<dbReference type="EMBL" id="VSWD01000011">
    <property type="protein sequence ID" value="KAK3087452.1"/>
    <property type="molecule type" value="Genomic_DNA"/>
</dbReference>